<feature type="coiled-coil region" evidence="1">
    <location>
        <begin position="253"/>
        <end position="280"/>
    </location>
</feature>
<organism evidence="2 3">
    <name type="scientific">Hyphopichia burtonii NRRL Y-1933</name>
    <dbReference type="NCBI Taxonomy" id="984485"/>
    <lineage>
        <taxon>Eukaryota</taxon>
        <taxon>Fungi</taxon>
        <taxon>Dikarya</taxon>
        <taxon>Ascomycota</taxon>
        <taxon>Saccharomycotina</taxon>
        <taxon>Pichiomycetes</taxon>
        <taxon>Debaryomycetaceae</taxon>
        <taxon>Hyphopichia</taxon>
    </lineage>
</organism>
<gene>
    <name evidence="2" type="ORF">HYPBUDRAFT_93288</name>
</gene>
<proteinExistence type="predicted"/>
<evidence type="ECO:0000313" key="3">
    <source>
        <dbReference type="Proteomes" id="UP000095085"/>
    </source>
</evidence>
<evidence type="ECO:0000256" key="1">
    <source>
        <dbReference type="SAM" id="Coils"/>
    </source>
</evidence>
<keyword evidence="1" id="KW-0175">Coiled coil</keyword>
<evidence type="ECO:0000313" key="2">
    <source>
        <dbReference type="EMBL" id="ODV69933.1"/>
    </source>
</evidence>
<accession>A0A1E4RRN1</accession>
<reference evidence="3" key="1">
    <citation type="submission" date="2016-05" db="EMBL/GenBank/DDBJ databases">
        <title>Comparative genomics of biotechnologically important yeasts.</title>
        <authorList>
            <consortium name="DOE Joint Genome Institute"/>
            <person name="Riley R."/>
            <person name="Haridas S."/>
            <person name="Wolfe K.H."/>
            <person name="Lopes M.R."/>
            <person name="Hittinger C.T."/>
            <person name="Goker M."/>
            <person name="Salamov A."/>
            <person name="Wisecaver J."/>
            <person name="Long T.M."/>
            <person name="Aerts A.L."/>
            <person name="Barry K."/>
            <person name="Choi C."/>
            <person name="Clum A."/>
            <person name="Coughlan A.Y."/>
            <person name="Deshpande S."/>
            <person name="Douglass A.P."/>
            <person name="Hanson S.J."/>
            <person name="Klenk H.-P."/>
            <person name="Labutti K."/>
            <person name="Lapidus A."/>
            <person name="Lindquist E."/>
            <person name="Lipzen A."/>
            <person name="Meier-Kolthoff J.P."/>
            <person name="Ohm R.A."/>
            <person name="Otillar R.P."/>
            <person name="Pangilinan J."/>
            <person name="Peng Y."/>
            <person name="Rokas A."/>
            <person name="Rosa C.A."/>
            <person name="Scheuner C."/>
            <person name="Sibirny A.A."/>
            <person name="Slot J.C."/>
            <person name="Stielow J.B."/>
            <person name="Sun H."/>
            <person name="Kurtzman C.P."/>
            <person name="Blackwell M."/>
            <person name="Grigoriev I.V."/>
            <person name="Jeffries T.W."/>
        </authorList>
    </citation>
    <scope>NUCLEOTIDE SEQUENCE [LARGE SCALE GENOMIC DNA]</scope>
    <source>
        <strain evidence="3">NRRL Y-1933</strain>
    </source>
</reference>
<keyword evidence="3" id="KW-1185">Reference proteome</keyword>
<feature type="non-terminal residue" evidence="2">
    <location>
        <position position="1"/>
    </location>
</feature>
<dbReference type="AlphaFoldDB" id="A0A1E4RRN1"/>
<dbReference type="RefSeq" id="XP_020079000.1">
    <property type="nucleotide sequence ID" value="XM_020223908.1"/>
</dbReference>
<dbReference type="STRING" id="984485.A0A1E4RRN1"/>
<dbReference type="GeneID" id="30998457"/>
<protein>
    <submittedName>
        <fullName evidence="2">Uncharacterized protein</fullName>
    </submittedName>
</protein>
<name>A0A1E4RRN1_9ASCO</name>
<dbReference type="OrthoDB" id="10250120at2759"/>
<dbReference type="EMBL" id="KV454538">
    <property type="protein sequence ID" value="ODV69933.1"/>
    <property type="molecule type" value="Genomic_DNA"/>
</dbReference>
<dbReference type="Pfam" id="PF03357">
    <property type="entry name" value="Snf7"/>
    <property type="match status" value="1"/>
</dbReference>
<dbReference type="GO" id="GO:0007034">
    <property type="term" value="P:vacuolar transport"/>
    <property type="evidence" value="ECO:0007669"/>
    <property type="project" value="InterPro"/>
</dbReference>
<feature type="non-terminal residue" evidence="2">
    <location>
        <position position="401"/>
    </location>
</feature>
<dbReference type="Proteomes" id="UP000095085">
    <property type="component" value="Unassembled WGS sequence"/>
</dbReference>
<dbReference type="InterPro" id="IPR005024">
    <property type="entry name" value="Snf7_fam"/>
</dbReference>
<sequence>IEQFIRSDTYFTKTRISSLYSDFNRLKILNPDGYEANLNAWLHLFLSLLESRSLMKYEESVQTSLSMPTRNPNLDQLLALPVLGKPRSLGLVLKELVERKQLIPVSEYKAYDKSFEQYFGSQGSLVDYVSPTKWLSWGLMSLGLLNEFTPMLKDGTLKADYYFSWEKFVSVADGLFKKLKEHVHDGSYSSLVYDKLELLEVIQSNIDSQITPFDLDLLLIYYSRDKKHLLILKVEDRIYIKFNSIQFGNAVDISEADIGISNLKSNIAQLEKRNDQLSRELDDKIPQSVQSLISKPDSLERIKKILINKKTISKSLSKSQDIVNQLNSILLKIDDATLNSQILQIYKTSIKTLSSLNKVDLDEVENIKSDLDDEIRNVDEVSNRLNEDNAYDDEIEEEYER</sequence>